<protein>
    <submittedName>
        <fullName evidence="2">(California timema) hypothetical protein</fullName>
    </submittedName>
</protein>
<gene>
    <name evidence="2" type="ORF">TCMB3V08_LOCUS4669</name>
</gene>
<evidence type="ECO:0000313" key="2">
    <source>
        <dbReference type="EMBL" id="CAD7572011.1"/>
    </source>
</evidence>
<dbReference type="AlphaFoldDB" id="A0A7R9J3N8"/>
<name>A0A7R9J3N8_TIMCA</name>
<feature type="region of interest" description="Disordered" evidence="1">
    <location>
        <begin position="107"/>
        <end position="126"/>
    </location>
</feature>
<dbReference type="EMBL" id="OE180811">
    <property type="protein sequence ID" value="CAD7572011.1"/>
    <property type="molecule type" value="Genomic_DNA"/>
</dbReference>
<organism evidence="2">
    <name type="scientific">Timema californicum</name>
    <name type="common">California timema</name>
    <name type="synonym">Walking stick</name>
    <dbReference type="NCBI Taxonomy" id="61474"/>
    <lineage>
        <taxon>Eukaryota</taxon>
        <taxon>Metazoa</taxon>
        <taxon>Ecdysozoa</taxon>
        <taxon>Arthropoda</taxon>
        <taxon>Hexapoda</taxon>
        <taxon>Insecta</taxon>
        <taxon>Pterygota</taxon>
        <taxon>Neoptera</taxon>
        <taxon>Polyneoptera</taxon>
        <taxon>Phasmatodea</taxon>
        <taxon>Timematodea</taxon>
        <taxon>Timematoidea</taxon>
        <taxon>Timematidae</taxon>
        <taxon>Timema</taxon>
    </lineage>
</organism>
<evidence type="ECO:0000256" key="1">
    <source>
        <dbReference type="SAM" id="MobiDB-lite"/>
    </source>
</evidence>
<sequence length="582" mass="65145">MRRRNELNDLSASHDELGTTSSIRNRTSTLLSIALTSGDSLRNAVRASSTQDSITHLPNPGKPNSMGLASVIALCHLFVTSCTRSDTPKLPPDRVLSERPVVLIPSSRASSCPKPGVKRPTTTMSGHSISAPLPLSLLLLTISTIALQYCLAEESPKRAPSGFLGMRGKKDDMEAAFNEDMDKRAPSMMGFQGMRGNKDNDLGDYVDKRAPGSGFMDPDSEFYDKRAPSSMGFHGMRGKKDQDLFQETDYFEKRAPMGFQGMRGKKDGYDDDVDDDYFGGEKRMGFLGMRGKKEDGDYSEMGDEDSELEDGWPAGMDAFKRSPSSGFFGMRGKKVPSQGFFGLRGKKGPSGKAFFGTRGKKAPGAGFVGMRGKKAPGAGFVGMRGKKEDIDGEDLDALLYYLNNNLAEASNREKRYPTNVKKAPSGFLGMRGKKDWSPSMSQVELFDEDSERLVELFDEDNEILVELFDEDSERLVELFDEDSERLVELFDEDSERLVELFDEDSERLVELFDEDSERLVELFDEDSERLVELFDEDSERLVELFDEDSERLVELFDEDSERLVELFDEDSEILDYLFDEDC</sequence>
<accession>A0A7R9J3N8</accession>
<reference evidence="2" key="1">
    <citation type="submission" date="2020-11" db="EMBL/GenBank/DDBJ databases">
        <authorList>
            <person name="Tran Van P."/>
        </authorList>
    </citation>
    <scope>NUCLEOTIDE SEQUENCE</scope>
</reference>
<proteinExistence type="predicted"/>